<dbReference type="InParanoid" id="G0MKV4"/>
<sequence>MLLVSLFSLFSVGFGMRIIQRGLSDEQPTGLFLELGPLEVLSTSPSSSSSSSFDDNDDDDLQDSFLSTSDAFRDKRGVDPMSIPRLIKEPPLKKRSGDFKRGDVVYPSAAKQTVPLVRVREPPLKRGQLFLEEILSHDAHKRFMDPLRRIRYGSNRHIYAW</sequence>
<dbReference type="EMBL" id="GL379799">
    <property type="protein sequence ID" value="EGT34693.1"/>
    <property type="molecule type" value="Genomic_DNA"/>
</dbReference>
<dbReference type="HOGENOM" id="CLU_149556_0_0_1"/>
<evidence type="ECO:0000313" key="3">
    <source>
        <dbReference type="EMBL" id="EGT34693.1"/>
    </source>
</evidence>
<evidence type="ECO:0000256" key="2">
    <source>
        <dbReference type="SAM" id="SignalP"/>
    </source>
</evidence>
<keyword evidence="4" id="KW-1185">Reference proteome</keyword>
<evidence type="ECO:0000313" key="4">
    <source>
        <dbReference type="Proteomes" id="UP000008068"/>
    </source>
</evidence>
<dbReference type="Proteomes" id="UP000008068">
    <property type="component" value="Unassembled WGS sequence"/>
</dbReference>
<protein>
    <submittedName>
        <fullName evidence="3">Uncharacterized protein</fullName>
    </submittedName>
</protein>
<organism evidence="4">
    <name type="scientific">Caenorhabditis brenneri</name>
    <name type="common">Nematode worm</name>
    <dbReference type="NCBI Taxonomy" id="135651"/>
    <lineage>
        <taxon>Eukaryota</taxon>
        <taxon>Metazoa</taxon>
        <taxon>Ecdysozoa</taxon>
        <taxon>Nematoda</taxon>
        <taxon>Chromadorea</taxon>
        <taxon>Rhabditida</taxon>
        <taxon>Rhabditina</taxon>
        <taxon>Rhabditomorpha</taxon>
        <taxon>Rhabditoidea</taxon>
        <taxon>Rhabditidae</taxon>
        <taxon>Peloderinae</taxon>
        <taxon>Caenorhabditis</taxon>
    </lineage>
</organism>
<gene>
    <name evidence="3" type="ORF">CAEBREN_23619</name>
</gene>
<feature type="compositionally biased region" description="Low complexity" evidence="1">
    <location>
        <begin position="43"/>
        <end position="53"/>
    </location>
</feature>
<dbReference type="eggNOG" id="ENOG502TIYF">
    <property type="taxonomic scope" value="Eukaryota"/>
</dbReference>
<dbReference type="AlphaFoldDB" id="G0MKV4"/>
<evidence type="ECO:0000256" key="1">
    <source>
        <dbReference type="SAM" id="MobiDB-lite"/>
    </source>
</evidence>
<accession>G0MKV4</accession>
<feature type="chain" id="PRO_5013107682" evidence="2">
    <location>
        <begin position="16"/>
        <end position="161"/>
    </location>
</feature>
<feature type="signal peptide" evidence="2">
    <location>
        <begin position="1"/>
        <end position="15"/>
    </location>
</feature>
<keyword evidence="2" id="KW-0732">Signal</keyword>
<dbReference type="OMA" id="VDPMSIP"/>
<feature type="region of interest" description="Disordered" evidence="1">
    <location>
        <begin position="43"/>
        <end position="77"/>
    </location>
</feature>
<reference evidence="4" key="1">
    <citation type="submission" date="2011-07" db="EMBL/GenBank/DDBJ databases">
        <authorList>
            <consortium name="Caenorhabditis brenneri Sequencing and Analysis Consortium"/>
            <person name="Wilson R.K."/>
        </authorList>
    </citation>
    <scope>NUCLEOTIDE SEQUENCE [LARGE SCALE GENOMIC DNA]</scope>
    <source>
        <strain evidence="4">PB2801</strain>
    </source>
</reference>
<proteinExistence type="predicted"/>
<dbReference type="OrthoDB" id="5853322at2759"/>
<dbReference type="FunCoup" id="G0MKV4">
    <property type="interactions" value="1548"/>
</dbReference>
<name>G0MKV4_CAEBE</name>